<feature type="compositionally biased region" description="Low complexity" evidence="10">
    <location>
        <begin position="444"/>
        <end position="458"/>
    </location>
</feature>
<dbReference type="CDD" id="cd09281">
    <property type="entry name" value="UPF0066"/>
    <property type="match status" value="1"/>
</dbReference>
<evidence type="ECO:0000256" key="10">
    <source>
        <dbReference type="SAM" id="MobiDB-lite"/>
    </source>
</evidence>
<feature type="region of interest" description="Disordered" evidence="10">
    <location>
        <begin position="198"/>
        <end position="242"/>
    </location>
</feature>
<comment type="catalytic activity">
    <reaction evidence="6">
        <text>N(6)-L-threonylcarbamoyladenosine(37) in tRNA + S-adenosyl-L-methionine = N(6)-methyl,N(6)-L-threonylcarbamoyladenosine(37) in tRNA + S-adenosyl-L-homocysteine + H(+)</text>
        <dbReference type="Rhea" id="RHEA:70027"/>
        <dbReference type="Rhea" id="RHEA-COMP:10163"/>
        <dbReference type="Rhea" id="RHEA-COMP:17808"/>
        <dbReference type="ChEBI" id="CHEBI:15378"/>
        <dbReference type="ChEBI" id="CHEBI:57856"/>
        <dbReference type="ChEBI" id="CHEBI:59789"/>
        <dbReference type="ChEBI" id="CHEBI:74418"/>
        <dbReference type="ChEBI" id="CHEBI:188470"/>
    </reaction>
    <physiologicalReaction direction="left-to-right" evidence="6">
        <dbReference type="Rhea" id="RHEA:70028"/>
    </physiologicalReaction>
</comment>
<protein>
    <recommendedName>
        <fullName evidence="8">tRNA (adenine(37)-N6)-methyltransferase</fullName>
    </recommendedName>
    <alternativeName>
        <fullName evidence="9">tRNA methyltransferase O</fullName>
    </alternativeName>
</protein>
<keyword evidence="3" id="KW-0949">S-adenosyl-L-methionine</keyword>
<dbReference type="Gene3D" id="3.30.2310.10">
    <property type="entry name" value="YaeB-like"/>
    <property type="match status" value="1"/>
</dbReference>
<evidence type="ECO:0000256" key="5">
    <source>
        <dbReference type="ARBA" id="ARBA00033753"/>
    </source>
</evidence>
<evidence type="ECO:0000256" key="4">
    <source>
        <dbReference type="ARBA" id="ARBA00022694"/>
    </source>
</evidence>
<accession>A0A6P7R1L3</accession>
<evidence type="ECO:0000256" key="1">
    <source>
        <dbReference type="ARBA" id="ARBA00022603"/>
    </source>
</evidence>
<dbReference type="PANTHER" id="PTHR12818:SF0">
    <property type="entry name" value="TRNA (ADENINE(37)-N6)-METHYLTRANSFERASE"/>
    <property type="match status" value="1"/>
</dbReference>
<dbReference type="GO" id="GO:0089715">
    <property type="term" value="F:tRNA (L-threonylcarbamoyladenosine(37)-C2) methyltransferase activity"/>
    <property type="evidence" value="ECO:0007669"/>
    <property type="project" value="Ensembl"/>
</dbReference>
<dbReference type="InterPro" id="IPR023368">
    <property type="entry name" value="UPF0066_cons_site"/>
</dbReference>
<evidence type="ECO:0000256" key="9">
    <source>
        <dbReference type="ARBA" id="ARBA00079732"/>
    </source>
</evidence>
<sequence>MRGLEKQGPCAAATPCGCAQPALETGNLLTEPIGYLESCFPAKIGTPRQPSICSHSRACLKIRKSIFNNPEHSLMGLEEFSHVWILFVFHKNGHLNYKAKVQPPRLNGAKIGVFSTRSPHRPNAIGLTLAKLEKVEGGAVYLSGVDMIDGTPVLDIKPYIADYDSPQNFSVHNDHHKLRAEAQADGTANSCDQLLLSGRGKVQPRQSTKERLKCLEDRTSGENSQKSRDMSEIQHTLPEDRERALDLALEPSRGESMDMPENQLGPPELKSFLEEGTDRPRKVEGALVLPGGSAETQWDASYRAGTADRVPCSVVPSWVTEAPVAPLQVRFTPHAEMDLRKLNSGDASQPSFKYFHSAEEARRAIEAVLSADPRSVYRRKLCEDRLFFFTVDTAHVTCWFGDGFAEVVRIKLASESVQTVLPPSPSPSPKGREEQSLVEEEVQQRAGPSRRAAPRAASMLVKPQSSSLATSALTHWAISLPPLPQGLVFS</sequence>
<dbReference type="Gene3D" id="2.40.30.70">
    <property type="entry name" value="YaeB-like"/>
    <property type="match status" value="1"/>
</dbReference>
<gene>
    <name evidence="13" type="primary">Trmo</name>
</gene>
<dbReference type="InterPro" id="IPR023370">
    <property type="entry name" value="TrmO-like_N"/>
</dbReference>
<evidence type="ECO:0000313" key="13">
    <source>
        <dbReference type="RefSeq" id="XP_029331656.1"/>
    </source>
</evidence>
<feature type="domain" description="TsaA-like" evidence="11">
    <location>
        <begin position="30"/>
        <end position="168"/>
    </location>
</feature>
<name>A0A6P7R1L3_MUSCR</name>
<keyword evidence="2" id="KW-0808">Transferase</keyword>
<reference evidence="13" key="1">
    <citation type="submission" date="2025-08" db="UniProtKB">
        <authorList>
            <consortium name="RefSeq"/>
        </authorList>
    </citation>
    <scope>IDENTIFICATION</scope>
</reference>
<dbReference type="AlphaFoldDB" id="A0A6P7R1L3"/>
<dbReference type="Proteomes" id="UP000515126">
    <property type="component" value="Chromosome 4"/>
</dbReference>
<dbReference type="Pfam" id="PF01980">
    <property type="entry name" value="TrmO_N"/>
    <property type="match status" value="1"/>
</dbReference>
<dbReference type="PANTHER" id="PTHR12818">
    <property type="entry name" value="TRNA (ADENINE(37)-N6)-METHYLTRANSFERASE"/>
    <property type="match status" value="1"/>
</dbReference>
<evidence type="ECO:0000256" key="7">
    <source>
        <dbReference type="ARBA" id="ARBA00054766"/>
    </source>
</evidence>
<dbReference type="InterPro" id="IPR036413">
    <property type="entry name" value="YaeB-like_sf"/>
</dbReference>
<dbReference type="FunFam" id="3.30.2310.10:FF:000002">
    <property type="entry name" value="tRNA methyltransferase O"/>
    <property type="match status" value="1"/>
</dbReference>
<keyword evidence="12" id="KW-1185">Reference proteome</keyword>
<feature type="compositionally biased region" description="Basic and acidic residues" evidence="10">
    <location>
        <begin position="207"/>
        <end position="242"/>
    </location>
</feature>
<evidence type="ECO:0000313" key="12">
    <source>
        <dbReference type="Proteomes" id="UP000515126"/>
    </source>
</evidence>
<dbReference type="InterPro" id="IPR036414">
    <property type="entry name" value="YaeB_N_sf"/>
</dbReference>
<proteinExistence type="inferred from homology"/>
<dbReference type="GeneID" id="110293061"/>
<evidence type="ECO:0000256" key="2">
    <source>
        <dbReference type="ARBA" id="ARBA00022679"/>
    </source>
</evidence>
<dbReference type="PROSITE" id="PS01318">
    <property type="entry name" value="TSAA_1"/>
    <property type="match status" value="1"/>
</dbReference>
<dbReference type="NCBIfam" id="TIGR00104">
    <property type="entry name" value="tRNA_TsaA"/>
    <property type="match status" value="1"/>
</dbReference>
<dbReference type="RefSeq" id="XP_029331656.1">
    <property type="nucleotide sequence ID" value="XM_029475796.1"/>
</dbReference>
<comment type="function">
    <text evidence="7">S-adenosyl-L-methionine-dependent methyltransferase responsible for the addition of the methyl group in the formation of N6-methyl-N6-threonylcarbamoyladenosine at position 37 (m(6)t(6)A37) of the tRNA anticodon loop of tRNA(Ser)(GCU). The methyl group of m(6)t(6)A37 may improve the efficiency of the tRNA decoding ability. May bind to tRNA.</text>
</comment>
<dbReference type="FunFam" id="2.40.30.70:FF:000002">
    <property type="entry name" value="tRNA (Adenine(37)-N6)-methyltransferase isoform X1"/>
    <property type="match status" value="1"/>
</dbReference>
<dbReference type="CTD" id="51531"/>
<evidence type="ECO:0000256" key="8">
    <source>
        <dbReference type="ARBA" id="ARBA00068542"/>
    </source>
</evidence>
<dbReference type="SUPFAM" id="SSF118196">
    <property type="entry name" value="YaeB-like"/>
    <property type="match status" value="2"/>
</dbReference>
<keyword evidence="4" id="KW-0819">tRNA processing</keyword>
<dbReference type="GO" id="GO:0030488">
    <property type="term" value="P:tRNA methylation"/>
    <property type="evidence" value="ECO:0007669"/>
    <property type="project" value="Ensembl"/>
</dbReference>
<feature type="region of interest" description="Disordered" evidence="10">
    <location>
        <begin position="418"/>
        <end position="458"/>
    </location>
</feature>
<dbReference type="PROSITE" id="PS51668">
    <property type="entry name" value="TSAA_2"/>
    <property type="match status" value="1"/>
</dbReference>
<dbReference type="InterPro" id="IPR040372">
    <property type="entry name" value="YaeB-like"/>
</dbReference>
<keyword evidence="1" id="KW-0489">Methyltransferase</keyword>
<evidence type="ECO:0000259" key="11">
    <source>
        <dbReference type="PROSITE" id="PS51668"/>
    </source>
</evidence>
<comment type="similarity">
    <text evidence="5">Belongs to the tRNA methyltransferase O family.</text>
</comment>
<evidence type="ECO:0000256" key="3">
    <source>
        <dbReference type="ARBA" id="ARBA00022691"/>
    </source>
</evidence>
<evidence type="ECO:0000256" key="6">
    <source>
        <dbReference type="ARBA" id="ARBA00051117"/>
    </source>
</evidence>
<organism evidence="12 13">
    <name type="scientific">Mus caroli</name>
    <name type="common">Ryukyu mouse</name>
    <name type="synonym">Ricefield mouse</name>
    <dbReference type="NCBI Taxonomy" id="10089"/>
    <lineage>
        <taxon>Eukaryota</taxon>
        <taxon>Metazoa</taxon>
        <taxon>Chordata</taxon>
        <taxon>Craniata</taxon>
        <taxon>Vertebrata</taxon>
        <taxon>Euteleostomi</taxon>
        <taxon>Mammalia</taxon>
        <taxon>Eutheria</taxon>
        <taxon>Euarchontoglires</taxon>
        <taxon>Glires</taxon>
        <taxon>Rodentia</taxon>
        <taxon>Myomorpha</taxon>
        <taxon>Muroidea</taxon>
        <taxon>Muridae</taxon>
        <taxon>Murinae</taxon>
        <taxon>Mus</taxon>
        <taxon>Mus</taxon>
    </lineage>
</organism>